<dbReference type="STRING" id="1823756.A4H34_02925"/>
<dbReference type="EMBL" id="LVZK01000001">
    <property type="protein sequence ID" value="OAP86145.1"/>
    <property type="molecule type" value="Genomic_DNA"/>
</dbReference>
<evidence type="ECO:0000313" key="2">
    <source>
        <dbReference type="EMBL" id="OAP86145.1"/>
    </source>
</evidence>
<reference evidence="2 3" key="1">
    <citation type="submission" date="2016-04" db="EMBL/GenBank/DDBJ databases">
        <title>Peptidophaga gingivicola gen. nov., sp. nov., isolated from human subgingival plaque.</title>
        <authorList>
            <person name="Beall C.J."/>
            <person name="Mokrzan E.M."/>
            <person name="Griffen A.L."/>
            <person name="Leys E.J."/>
        </authorList>
    </citation>
    <scope>NUCLEOTIDE SEQUENCE [LARGE SCALE GENOMIC DNA]</scope>
    <source>
        <strain evidence="2 3">BA112</strain>
    </source>
</reference>
<protein>
    <submittedName>
        <fullName evidence="2">Uncharacterized protein</fullName>
    </submittedName>
</protein>
<dbReference type="OrthoDB" id="3261163at2"/>
<organism evidence="2 3">
    <name type="scientific">Peptidiphaga gingivicola</name>
    <dbReference type="NCBI Taxonomy" id="2741497"/>
    <lineage>
        <taxon>Bacteria</taxon>
        <taxon>Bacillati</taxon>
        <taxon>Actinomycetota</taxon>
        <taxon>Actinomycetes</taxon>
        <taxon>Actinomycetales</taxon>
        <taxon>Actinomycetaceae</taxon>
        <taxon>Peptidiphaga</taxon>
    </lineage>
</organism>
<keyword evidence="3" id="KW-1185">Reference proteome</keyword>
<feature type="region of interest" description="Disordered" evidence="1">
    <location>
        <begin position="272"/>
        <end position="306"/>
    </location>
</feature>
<comment type="caution">
    <text evidence="2">The sequence shown here is derived from an EMBL/GenBank/DDBJ whole genome shotgun (WGS) entry which is preliminary data.</text>
</comment>
<dbReference type="Proteomes" id="UP000078368">
    <property type="component" value="Unassembled WGS sequence"/>
</dbReference>
<evidence type="ECO:0000256" key="1">
    <source>
        <dbReference type="SAM" id="MobiDB-lite"/>
    </source>
</evidence>
<sequence length="534" mass="57680">MAVYAKAARGEDEPSALAGLGLIEDGEGLTQALQAKSWLAGSLAGLGGALDMADLARDPFGKLLSWGLAWVIEHFSPLKDWLNDLTGNPGEVRAFSQTWSSIGGSLNENSAVLARAVNEDMDGAEGVTIAAYRSHQTDMSRHIGMVGGLSEGMATSLLGVSVAVQVVHDLVRDRISDTVSSLAKYTVMEFLSLGALTPFIIEDVASQVLHSATVLRGHIKDLFHSGHALGQLADGAKNVLTKFKNALANHSGAGVRKAAGQADDAAPALANALGRGKSFNPPPPKPLVPGGSVERRALHNGGRRGNGAYADYHFDRKGNFLGVETVHSGRNVARRRLGGSADVAERKLYRDMNKGSVSPLKDPVTGQIYHYQAGHRVNSHLIDPARHRILNSEYDPATVFGGKHADAAPHVEQMRQSIADPSNPAHDWESAYKQLDPDGREIVSKLEMKETNLNLTSHEKHMNHPDLYQKYERSITRDLPEDSWVHTYMQETGSIHGRPETIVTHVDSIVSEGLEELCSSRSFSNVERGLEAMQ</sequence>
<evidence type="ECO:0000313" key="3">
    <source>
        <dbReference type="Proteomes" id="UP000078368"/>
    </source>
</evidence>
<gene>
    <name evidence="2" type="ORF">A4H34_02925</name>
</gene>
<dbReference type="RefSeq" id="WP_064231021.1">
    <property type="nucleotide sequence ID" value="NZ_LVZK01000001.1"/>
</dbReference>
<dbReference type="AlphaFoldDB" id="A0A179B429"/>
<accession>A0A179B429</accession>
<proteinExistence type="predicted"/>
<name>A0A179B429_9ACTO</name>